<dbReference type="InterPro" id="IPR006139">
    <property type="entry name" value="D-isomer_2_OHA_DH_cat_dom"/>
</dbReference>
<proteinExistence type="inferred from homology"/>
<evidence type="ECO:0000313" key="7">
    <source>
        <dbReference type="EMBL" id="RCG22856.1"/>
    </source>
</evidence>
<name>A0A367EXH8_9ACTN</name>
<feature type="domain" description="D-isomer specific 2-hydroxyacid dehydrogenase NAD-binding" evidence="6">
    <location>
        <begin position="110"/>
        <end position="286"/>
    </location>
</feature>
<organism evidence="7 8">
    <name type="scientific">Sphaerisporangium album</name>
    <dbReference type="NCBI Taxonomy" id="509200"/>
    <lineage>
        <taxon>Bacteria</taxon>
        <taxon>Bacillati</taxon>
        <taxon>Actinomycetota</taxon>
        <taxon>Actinomycetes</taxon>
        <taxon>Streptosporangiales</taxon>
        <taxon>Streptosporangiaceae</taxon>
        <taxon>Sphaerisporangium</taxon>
    </lineage>
</organism>
<dbReference type="OrthoDB" id="4324715at2"/>
<dbReference type="PANTHER" id="PTHR10996:SF178">
    <property type="entry name" value="2-HYDROXYACID DEHYDROGENASE YGL185C-RELATED"/>
    <property type="match status" value="1"/>
</dbReference>
<keyword evidence="3" id="KW-0520">NAD</keyword>
<protein>
    <submittedName>
        <fullName evidence="7">Hydroxyacid dehydrogenase</fullName>
    </submittedName>
</protein>
<comment type="similarity">
    <text evidence="1 4">Belongs to the D-isomer specific 2-hydroxyacid dehydrogenase family.</text>
</comment>
<feature type="domain" description="D-isomer specific 2-hydroxyacid dehydrogenase catalytic" evidence="5">
    <location>
        <begin position="35"/>
        <end position="317"/>
    </location>
</feature>
<evidence type="ECO:0000313" key="8">
    <source>
        <dbReference type="Proteomes" id="UP000253094"/>
    </source>
</evidence>
<dbReference type="PANTHER" id="PTHR10996">
    <property type="entry name" value="2-HYDROXYACID DEHYDROGENASE-RELATED"/>
    <property type="match status" value="1"/>
</dbReference>
<dbReference type="AlphaFoldDB" id="A0A367EXH8"/>
<reference evidence="7 8" key="1">
    <citation type="submission" date="2018-06" db="EMBL/GenBank/DDBJ databases">
        <title>Sphaerisporangium craniellae sp. nov., isolated from a marine sponge in the South China Sea.</title>
        <authorList>
            <person name="Li L."/>
        </authorList>
    </citation>
    <scope>NUCLEOTIDE SEQUENCE [LARGE SCALE GENOMIC DNA]</scope>
    <source>
        <strain evidence="7 8">CCTCC AA 208026</strain>
    </source>
</reference>
<accession>A0A367EXH8</accession>
<dbReference type="InterPro" id="IPR036291">
    <property type="entry name" value="NAD(P)-bd_dom_sf"/>
</dbReference>
<dbReference type="CDD" id="cd12167">
    <property type="entry name" value="2-Hacid_dh_8"/>
    <property type="match status" value="1"/>
</dbReference>
<evidence type="ECO:0000256" key="4">
    <source>
        <dbReference type="RuleBase" id="RU003719"/>
    </source>
</evidence>
<dbReference type="GO" id="GO:0051287">
    <property type="term" value="F:NAD binding"/>
    <property type="evidence" value="ECO:0007669"/>
    <property type="project" value="InterPro"/>
</dbReference>
<evidence type="ECO:0000256" key="2">
    <source>
        <dbReference type="ARBA" id="ARBA00023002"/>
    </source>
</evidence>
<sequence>MAPGLAGRLFQGERADRLRALAGDDWGPPLTEFASAEAAERLAGAVVLLTGWGSPLIDADVLARAPRLRAVVHAAGTVKHHVGPAVFARGVPVSSAVEANAVPVAEYTVAMILLAGKAVPALVREYRARRGPIDLIGEYPGIGNHGRTVGLVGASRIGRRVVELLRPFDLEVLVSDPYLDEAGAAALGVRKAGLDELFAACDIVSLHAPATEATRGMVTARHLASMRDGATLINTARGSLVDQDALVAELVTGRVSAVLDVTEPEITPPDSPLWDLPNVVLTPHIAGSLGNELVRMGSQALDEVFRALAGEPLRHPVDPASLPLMA</sequence>
<dbReference type="GO" id="GO:0005829">
    <property type="term" value="C:cytosol"/>
    <property type="evidence" value="ECO:0007669"/>
    <property type="project" value="TreeGrafter"/>
</dbReference>
<dbReference type="InterPro" id="IPR050223">
    <property type="entry name" value="D-isomer_2-hydroxyacid_DH"/>
</dbReference>
<dbReference type="GO" id="GO:0016618">
    <property type="term" value="F:hydroxypyruvate reductase [NAD(P)H] activity"/>
    <property type="evidence" value="ECO:0007669"/>
    <property type="project" value="TreeGrafter"/>
</dbReference>
<dbReference type="Pfam" id="PF02826">
    <property type="entry name" value="2-Hacid_dh_C"/>
    <property type="match status" value="1"/>
</dbReference>
<dbReference type="Proteomes" id="UP000253094">
    <property type="component" value="Unassembled WGS sequence"/>
</dbReference>
<dbReference type="SUPFAM" id="SSF52283">
    <property type="entry name" value="Formate/glycerate dehydrogenase catalytic domain-like"/>
    <property type="match status" value="1"/>
</dbReference>
<evidence type="ECO:0000259" key="5">
    <source>
        <dbReference type="Pfam" id="PF00389"/>
    </source>
</evidence>
<dbReference type="InterPro" id="IPR006140">
    <property type="entry name" value="D-isomer_DH_NAD-bd"/>
</dbReference>
<comment type="caution">
    <text evidence="7">The sequence shown here is derived from an EMBL/GenBank/DDBJ whole genome shotgun (WGS) entry which is preliminary data.</text>
</comment>
<dbReference type="Gene3D" id="3.40.50.720">
    <property type="entry name" value="NAD(P)-binding Rossmann-like Domain"/>
    <property type="match status" value="2"/>
</dbReference>
<dbReference type="EMBL" id="QOIL01000027">
    <property type="protein sequence ID" value="RCG22856.1"/>
    <property type="molecule type" value="Genomic_DNA"/>
</dbReference>
<keyword evidence="8" id="KW-1185">Reference proteome</keyword>
<keyword evidence="2 4" id="KW-0560">Oxidoreductase</keyword>
<dbReference type="SUPFAM" id="SSF51735">
    <property type="entry name" value="NAD(P)-binding Rossmann-fold domains"/>
    <property type="match status" value="1"/>
</dbReference>
<dbReference type="Pfam" id="PF00389">
    <property type="entry name" value="2-Hacid_dh"/>
    <property type="match status" value="1"/>
</dbReference>
<evidence type="ECO:0000259" key="6">
    <source>
        <dbReference type="Pfam" id="PF02826"/>
    </source>
</evidence>
<evidence type="ECO:0000256" key="3">
    <source>
        <dbReference type="ARBA" id="ARBA00023027"/>
    </source>
</evidence>
<dbReference type="GO" id="GO:0030267">
    <property type="term" value="F:glyoxylate reductase (NADPH) activity"/>
    <property type="evidence" value="ECO:0007669"/>
    <property type="project" value="TreeGrafter"/>
</dbReference>
<gene>
    <name evidence="7" type="ORF">DQ384_35065</name>
</gene>
<evidence type="ECO:0000256" key="1">
    <source>
        <dbReference type="ARBA" id="ARBA00005854"/>
    </source>
</evidence>